<accession>A0A8M1KKE0</accession>
<evidence type="ECO:0000256" key="5">
    <source>
        <dbReference type="ARBA" id="ARBA00022989"/>
    </source>
</evidence>
<proteinExistence type="predicted"/>
<feature type="region of interest" description="Disordered" evidence="8">
    <location>
        <begin position="1"/>
        <end position="124"/>
    </location>
</feature>
<feature type="compositionally biased region" description="Polar residues" evidence="8">
    <location>
        <begin position="1"/>
        <end position="18"/>
    </location>
</feature>
<dbReference type="AlphaFoldDB" id="A0A8M1KKE0"/>
<evidence type="ECO:0000256" key="3">
    <source>
        <dbReference type="ARBA" id="ARBA00022490"/>
    </source>
</evidence>
<feature type="compositionally biased region" description="Basic and acidic residues" evidence="8">
    <location>
        <begin position="58"/>
        <end position="76"/>
    </location>
</feature>
<name>A0A8M1KKE0_CLUHA</name>
<sequence>MAGANAASSDVTTATSGVNGAPADPPDKVNNETQVSSDPSALKTGQSDATAGQSPPGGDRDSPPNKQKKELQKEQSTEALGGHKAQEDSEVSTATEKEGETSVVTEDASDQEDRRNSWSLSASEKEIETEFHRLSLGFKCDMFTLEKRLRLEERSRDLAEDNVRREVSSCQGLLQVSGARERGVEKEERERKESRVKDRMIYCRLLIRSVRMTVSPMEIIHRLQKNLDILTQSMESRIGRAVEVMIQHVENLRRTYTKEHTELVELRESVNHNERSFGSHGHTDRDDFRNKKPTGSQYFKVKLREL</sequence>
<dbReference type="PANTHER" id="PTHR15352">
    <property type="entry name" value="LYMPHOID-RESTRICTED MEMBRANE PROTEIN, JAW1"/>
    <property type="match status" value="1"/>
</dbReference>
<evidence type="ECO:0000256" key="1">
    <source>
        <dbReference type="ARBA" id="ARBA00004167"/>
    </source>
</evidence>
<dbReference type="OrthoDB" id="10062605at2759"/>
<evidence type="ECO:0000313" key="9">
    <source>
        <dbReference type="Proteomes" id="UP000515152"/>
    </source>
</evidence>
<dbReference type="Pfam" id="PF05781">
    <property type="entry name" value="MRVI1"/>
    <property type="match status" value="1"/>
</dbReference>
<evidence type="ECO:0000256" key="7">
    <source>
        <dbReference type="ARBA" id="ARBA00023136"/>
    </source>
</evidence>
<keyword evidence="7" id="KW-0472">Membrane</keyword>
<evidence type="ECO:0000256" key="2">
    <source>
        <dbReference type="ARBA" id="ARBA00004496"/>
    </source>
</evidence>
<protein>
    <submittedName>
        <fullName evidence="10">Inositol 1,4,5-triphosphate receptor associated 2-like</fullName>
    </submittedName>
</protein>
<keyword evidence="3" id="KW-0963">Cytoplasm</keyword>
<dbReference type="Proteomes" id="UP000515152">
    <property type="component" value="Unplaced"/>
</dbReference>
<dbReference type="GO" id="GO:0005789">
    <property type="term" value="C:endoplasmic reticulum membrane"/>
    <property type="evidence" value="ECO:0007669"/>
    <property type="project" value="TreeGrafter"/>
</dbReference>
<dbReference type="RefSeq" id="XP_042563035.1">
    <property type="nucleotide sequence ID" value="XM_042707101.1"/>
</dbReference>
<keyword evidence="5" id="KW-1133">Transmembrane helix</keyword>
<organism evidence="9 10">
    <name type="scientific">Clupea harengus</name>
    <name type="common">Atlantic herring</name>
    <dbReference type="NCBI Taxonomy" id="7950"/>
    <lineage>
        <taxon>Eukaryota</taxon>
        <taxon>Metazoa</taxon>
        <taxon>Chordata</taxon>
        <taxon>Craniata</taxon>
        <taxon>Vertebrata</taxon>
        <taxon>Euteleostomi</taxon>
        <taxon>Actinopterygii</taxon>
        <taxon>Neopterygii</taxon>
        <taxon>Teleostei</taxon>
        <taxon>Clupei</taxon>
        <taxon>Clupeiformes</taxon>
        <taxon>Clupeoidei</taxon>
        <taxon>Clupeidae</taxon>
        <taxon>Clupea</taxon>
    </lineage>
</organism>
<dbReference type="KEGG" id="char:122132266"/>
<keyword evidence="4" id="KW-0812">Transmembrane</keyword>
<dbReference type="InterPro" id="IPR008677">
    <property type="entry name" value="MRVI1"/>
</dbReference>
<dbReference type="PANTHER" id="PTHR15352:SF3">
    <property type="entry name" value="INOSITOL 1,4,5-TRIPHOSPHATE RECEPTOR ASSOCIATED 2"/>
    <property type="match status" value="1"/>
</dbReference>
<evidence type="ECO:0000313" key="10">
    <source>
        <dbReference type="RefSeq" id="XP_042563035.1"/>
    </source>
</evidence>
<dbReference type="GeneID" id="122132266"/>
<feature type="compositionally biased region" description="Polar residues" evidence="8">
    <location>
        <begin position="31"/>
        <end position="53"/>
    </location>
</feature>
<keyword evidence="6" id="KW-0175">Coiled coil</keyword>
<feature type="compositionally biased region" description="Basic and acidic residues" evidence="8">
    <location>
        <begin position="267"/>
        <end position="290"/>
    </location>
</feature>
<keyword evidence="9" id="KW-1185">Reference proteome</keyword>
<feature type="region of interest" description="Disordered" evidence="8">
    <location>
        <begin position="267"/>
        <end position="293"/>
    </location>
</feature>
<gene>
    <name evidence="10" type="primary">LOC122132266</name>
</gene>
<evidence type="ECO:0000256" key="8">
    <source>
        <dbReference type="SAM" id="MobiDB-lite"/>
    </source>
</evidence>
<evidence type="ECO:0000256" key="6">
    <source>
        <dbReference type="ARBA" id="ARBA00023054"/>
    </source>
</evidence>
<comment type="subcellular location">
    <subcellularLocation>
        <location evidence="2">Cytoplasm</location>
    </subcellularLocation>
    <subcellularLocation>
        <location evidence="1">Membrane</location>
        <topology evidence="1">Single-pass membrane protein</topology>
    </subcellularLocation>
</comment>
<evidence type="ECO:0000256" key="4">
    <source>
        <dbReference type="ARBA" id="ARBA00022692"/>
    </source>
</evidence>
<reference evidence="10" key="1">
    <citation type="submission" date="2025-08" db="UniProtKB">
        <authorList>
            <consortium name="RefSeq"/>
        </authorList>
    </citation>
    <scope>IDENTIFICATION</scope>
</reference>